<protein>
    <recommendedName>
        <fullName evidence="2">Peptidase S1 domain-containing protein</fullName>
    </recommendedName>
</protein>
<sequence length="130" mass="14574">DIQLTNMTIDKSQTRFKTSTRFQPKLIATNIPPVKDETFDTDSDSTLTVIVSHPHGCNKQVTIGRYIQRMKVKDSRNLTKYVYTTATCPGSSGAPVYILGRWRGWWPCDHPHSGTSEIGSEFNFSGVGLH</sequence>
<name>A0A0B6ZHQ2_9EUPU</name>
<accession>A0A0B6ZHQ2</accession>
<dbReference type="EMBL" id="HACG01020420">
    <property type="protein sequence ID" value="CEK67285.1"/>
    <property type="molecule type" value="Transcribed_RNA"/>
</dbReference>
<dbReference type="SUPFAM" id="SSF50494">
    <property type="entry name" value="Trypsin-like serine proteases"/>
    <property type="match status" value="1"/>
</dbReference>
<evidence type="ECO:0000313" key="1">
    <source>
        <dbReference type="EMBL" id="CEK67285.1"/>
    </source>
</evidence>
<reference evidence="1" key="1">
    <citation type="submission" date="2014-12" db="EMBL/GenBank/DDBJ databases">
        <title>Insight into the proteome of Arion vulgaris.</title>
        <authorList>
            <person name="Aradska J."/>
            <person name="Bulat T."/>
            <person name="Smidak R."/>
            <person name="Sarate P."/>
            <person name="Gangsoo J."/>
            <person name="Sialana F."/>
            <person name="Bilban M."/>
            <person name="Lubec G."/>
        </authorList>
    </citation>
    <scope>NUCLEOTIDE SEQUENCE</scope>
    <source>
        <tissue evidence="1">Skin</tissue>
    </source>
</reference>
<gene>
    <name evidence="1" type="primary">ORF62075</name>
</gene>
<organism evidence="1">
    <name type="scientific">Arion vulgaris</name>
    <dbReference type="NCBI Taxonomy" id="1028688"/>
    <lineage>
        <taxon>Eukaryota</taxon>
        <taxon>Metazoa</taxon>
        <taxon>Spiralia</taxon>
        <taxon>Lophotrochozoa</taxon>
        <taxon>Mollusca</taxon>
        <taxon>Gastropoda</taxon>
        <taxon>Heterobranchia</taxon>
        <taxon>Euthyneura</taxon>
        <taxon>Panpulmonata</taxon>
        <taxon>Eupulmonata</taxon>
        <taxon>Stylommatophora</taxon>
        <taxon>Helicina</taxon>
        <taxon>Arionoidea</taxon>
        <taxon>Arionidae</taxon>
        <taxon>Arion</taxon>
    </lineage>
</organism>
<evidence type="ECO:0008006" key="2">
    <source>
        <dbReference type="Google" id="ProtNLM"/>
    </source>
</evidence>
<feature type="non-terminal residue" evidence="1">
    <location>
        <position position="1"/>
    </location>
</feature>
<dbReference type="AlphaFoldDB" id="A0A0B6ZHQ2"/>
<dbReference type="InterPro" id="IPR009003">
    <property type="entry name" value="Peptidase_S1_PA"/>
</dbReference>
<proteinExistence type="predicted"/>